<dbReference type="Pfam" id="PF03125">
    <property type="entry name" value="Sre"/>
    <property type="match status" value="1"/>
</dbReference>
<comment type="subcellular location">
    <subcellularLocation>
        <location evidence="1">Membrane</location>
        <topology evidence="1">Multi-pass membrane protein</topology>
    </subcellularLocation>
</comment>
<sequence>MSESWQTELNIIYKNIGIKKGNKIHCIRDNSKVLRGTFGEEINVETSKHSDIYFTQLKSSWNTGNDSNV</sequence>
<evidence type="ECO:0000256" key="3">
    <source>
        <dbReference type="ARBA" id="ARBA00022692"/>
    </source>
</evidence>
<dbReference type="GO" id="GO:0016020">
    <property type="term" value="C:membrane"/>
    <property type="evidence" value="ECO:0007669"/>
    <property type="project" value="UniProtKB-SubCell"/>
</dbReference>
<evidence type="ECO:0000256" key="1">
    <source>
        <dbReference type="ARBA" id="ARBA00004141"/>
    </source>
</evidence>
<proteinExistence type="inferred from homology"/>
<keyword evidence="6" id="KW-1185">Reference proteome</keyword>
<evidence type="ECO:0000313" key="6">
    <source>
        <dbReference type="Proteomes" id="UP000095282"/>
    </source>
</evidence>
<dbReference type="Proteomes" id="UP000095282">
    <property type="component" value="Unplaced"/>
</dbReference>
<accession>A0A1I7TXD5</accession>
<dbReference type="WBParaSite" id="Csp11.Scaffold629.g12747.t1">
    <property type="protein sequence ID" value="Csp11.Scaffold629.g12747.t1"/>
    <property type="gene ID" value="Csp11.Scaffold629.g12747"/>
</dbReference>
<keyword evidence="5" id="KW-0472">Membrane</keyword>
<keyword evidence="3" id="KW-0812">Transmembrane</keyword>
<reference evidence="7" key="1">
    <citation type="submission" date="2016-11" db="UniProtKB">
        <authorList>
            <consortium name="WormBaseParasite"/>
        </authorList>
    </citation>
    <scope>IDENTIFICATION</scope>
</reference>
<comment type="similarity">
    <text evidence="2">Belongs to the nematode receptor-like protein sre family.</text>
</comment>
<keyword evidence="4" id="KW-1133">Transmembrane helix</keyword>
<evidence type="ECO:0000256" key="2">
    <source>
        <dbReference type="ARBA" id="ARBA00006803"/>
    </source>
</evidence>
<dbReference type="GO" id="GO:0007606">
    <property type="term" value="P:sensory perception of chemical stimulus"/>
    <property type="evidence" value="ECO:0007669"/>
    <property type="project" value="InterPro"/>
</dbReference>
<evidence type="ECO:0000256" key="5">
    <source>
        <dbReference type="ARBA" id="ARBA00023136"/>
    </source>
</evidence>
<dbReference type="AlphaFoldDB" id="A0A1I7TXD5"/>
<dbReference type="InterPro" id="IPR004151">
    <property type="entry name" value="7TM_GPCR_serpentine_rcpt_Sre"/>
</dbReference>
<organism evidence="6 7">
    <name type="scientific">Caenorhabditis tropicalis</name>
    <dbReference type="NCBI Taxonomy" id="1561998"/>
    <lineage>
        <taxon>Eukaryota</taxon>
        <taxon>Metazoa</taxon>
        <taxon>Ecdysozoa</taxon>
        <taxon>Nematoda</taxon>
        <taxon>Chromadorea</taxon>
        <taxon>Rhabditida</taxon>
        <taxon>Rhabditina</taxon>
        <taxon>Rhabditomorpha</taxon>
        <taxon>Rhabditoidea</taxon>
        <taxon>Rhabditidae</taxon>
        <taxon>Peloderinae</taxon>
        <taxon>Caenorhabditis</taxon>
    </lineage>
</organism>
<evidence type="ECO:0000256" key="4">
    <source>
        <dbReference type="ARBA" id="ARBA00022989"/>
    </source>
</evidence>
<protein>
    <submittedName>
        <fullName evidence="7">DUF5678 domain-containing protein</fullName>
    </submittedName>
</protein>
<name>A0A1I7TXD5_9PELO</name>
<dbReference type="eggNOG" id="ENOG502T0HU">
    <property type="taxonomic scope" value="Eukaryota"/>
</dbReference>
<evidence type="ECO:0000313" key="7">
    <source>
        <dbReference type="WBParaSite" id="Csp11.Scaffold629.g12747.t1"/>
    </source>
</evidence>